<protein>
    <recommendedName>
        <fullName evidence="11">Histidinol-phosphate aminotransferase</fullName>
        <ecNumber evidence="11">2.6.1.9</ecNumber>
    </recommendedName>
    <alternativeName>
        <fullName evidence="11">Imidazole acetol-phosphate transaminase</fullName>
    </alternativeName>
</protein>
<comment type="cofactor">
    <cofactor evidence="1 11">
        <name>pyridoxal 5'-phosphate</name>
        <dbReference type="ChEBI" id="CHEBI:597326"/>
    </cofactor>
</comment>
<proteinExistence type="inferred from homology"/>
<dbReference type="CDD" id="cd00609">
    <property type="entry name" value="AAT_like"/>
    <property type="match status" value="1"/>
</dbReference>
<dbReference type="HAMAP" id="MF_01023">
    <property type="entry name" value="HisC_aminotrans_2"/>
    <property type="match status" value="1"/>
</dbReference>
<dbReference type="AlphaFoldDB" id="A0A964FG82"/>
<dbReference type="GO" id="GO:0030170">
    <property type="term" value="F:pyridoxal phosphate binding"/>
    <property type="evidence" value="ECO:0007669"/>
    <property type="project" value="InterPro"/>
</dbReference>
<dbReference type="EC" id="2.6.1.9" evidence="11"/>
<dbReference type="GO" id="GO:0000105">
    <property type="term" value="P:L-histidine biosynthetic process"/>
    <property type="evidence" value="ECO:0007669"/>
    <property type="project" value="UniProtKB-UniRule"/>
</dbReference>
<comment type="catalytic activity">
    <reaction evidence="10 11">
        <text>L-histidinol phosphate + 2-oxoglutarate = 3-(imidazol-4-yl)-2-oxopropyl phosphate + L-glutamate</text>
        <dbReference type="Rhea" id="RHEA:23744"/>
        <dbReference type="ChEBI" id="CHEBI:16810"/>
        <dbReference type="ChEBI" id="CHEBI:29985"/>
        <dbReference type="ChEBI" id="CHEBI:57766"/>
        <dbReference type="ChEBI" id="CHEBI:57980"/>
        <dbReference type="EC" id="2.6.1.9"/>
    </reaction>
</comment>
<dbReference type="InterPro" id="IPR015424">
    <property type="entry name" value="PyrdxlP-dep_Trfase"/>
</dbReference>
<dbReference type="EMBL" id="JADWDC010000008">
    <property type="protein sequence ID" value="MCC0176324.1"/>
    <property type="molecule type" value="Genomic_DNA"/>
</dbReference>
<feature type="domain" description="Aminotransferase class I/classII large" evidence="12">
    <location>
        <begin position="33"/>
        <end position="371"/>
    </location>
</feature>
<comment type="caution">
    <text evidence="13">The sequence shown here is derived from an EMBL/GenBank/DDBJ whole genome shotgun (WGS) entry which is preliminary data.</text>
</comment>
<dbReference type="GO" id="GO:0004400">
    <property type="term" value="F:histidinol-phosphate transaminase activity"/>
    <property type="evidence" value="ECO:0007669"/>
    <property type="project" value="UniProtKB-UniRule"/>
</dbReference>
<comment type="subunit">
    <text evidence="4 11">Homodimer.</text>
</comment>
<dbReference type="InterPro" id="IPR050106">
    <property type="entry name" value="HistidinolP_aminotransfase"/>
</dbReference>
<keyword evidence="8 11" id="KW-0663">Pyridoxal phosphate</keyword>
<evidence type="ECO:0000256" key="3">
    <source>
        <dbReference type="ARBA" id="ARBA00007970"/>
    </source>
</evidence>
<evidence type="ECO:0000256" key="8">
    <source>
        <dbReference type="ARBA" id="ARBA00022898"/>
    </source>
</evidence>
<dbReference type="RefSeq" id="WP_229639365.1">
    <property type="nucleotide sequence ID" value="NZ_JADWDC010000008.1"/>
</dbReference>
<dbReference type="NCBIfam" id="TIGR01141">
    <property type="entry name" value="hisC"/>
    <property type="match status" value="1"/>
</dbReference>
<evidence type="ECO:0000256" key="6">
    <source>
        <dbReference type="ARBA" id="ARBA00022605"/>
    </source>
</evidence>
<dbReference type="Proteomes" id="UP000729733">
    <property type="component" value="Unassembled WGS sequence"/>
</dbReference>
<dbReference type="SUPFAM" id="SSF53383">
    <property type="entry name" value="PLP-dependent transferases"/>
    <property type="match status" value="1"/>
</dbReference>
<evidence type="ECO:0000313" key="14">
    <source>
        <dbReference type="Proteomes" id="UP000729733"/>
    </source>
</evidence>
<dbReference type="PANTHER" id="PTHR43643">
    <property type="entry name" value="HISTIDINOL-PHOSPHATE AMINOTRANSFERASE 2"/>
    <property type="match status" value="1"/>
</dbReference>
<evidence type="ECO:0000256" key="4">
    <source>
        <dbReference type="ARBA" id="ARBA00011738"/>
    </source>
</evidence>
<feature type="modified residue" description="N6-(pyridoxal phosphate)lysine" evidence="11">
    <location>
        <position position="234"/>
    </location>
</feature>
<evidence type="ECO:0000256" key="2">
    <source>
        <dbReference type="ARBA" id="ARBA00005011"/>
    </source>
</evidence>
<gene>
    <name evidence="11" type="primary">hisC</name>
    <name evidence="13" type="ORF">I4641_04950</name>
</gene>
<evidence type="ECO:0000259" key="12">
    <source>
        <dbReference type="Pfam" id="PF00155"/>
    </source>
</evidence>
<keyword evidence="5 11" id="KW-0032">Aminotransferase</keyword>
<dbReference type="InterPro" id="IPR005861">
    <property type="entry name" value="HisP_aminotrans"/>
</dbReference>
<organism evidence="13 14">
    <name type="scientific">Waterburya agarophytonicola KI4</name>
    <dbReference type="NCBI Taxonomy" id="2874699"/>
    <lineage>
        <taxon>Bacteria</taxon>
        <taxon>Bacillati</taxon>
        <taxon>Cyanobacteriota</taxon>
        <taxon>Cyanophyceae</taxon>
        <taxon>Pleurocapsales</taxon>
        <taxon>Hyellaceae</taxon>
        <taxon>Waterburya</taxon>
        <taxon>Waterburya agarophytonicola</taxon>
    </lineage>
</organism>
<keyword evidence="7 11" id="KW-0808">Transferase</keyword>
<evidence type="ECO:0000313" key="13">
    <source>
        <dbReference type="EMBL" id="MCC0176324.1"/>
    </source>
</evidence>
<reference evidence="13" key="1">
    <citation type="journal article" date="2021" name="Antonie Van Leeuwenhoek">
        <title>Draft genome and description of Waterburya agarophytonicola gen. nov. sp. nov. (Pleurocapsales, Cyanobacteria): a seaweed symbiont.</title>
        <authorList>
            <person name="Bonthond G."/>
            <person name="Shalygin S."/>
            <person name="Bayer T."/>
            <person name="Weinberger F."/>
        </authorList>
    </citation>
    <scope>NUCLEOTIDE SEQUENCE</scope>
    <source>
        <strain evidence="13">KI4</strain>
    </source>
</reference>
<keyword evidence="6 11" id="KW-0028">Amino-acid biosynthesis</keyword>
<evidence type="ECO:0000256" key="11">
    <source>
        <dbReference type="HAMAP-Rule" id="MF_01023"/>
    </source>
</evidence>
<comment type="pathway">
    <text evidence="2 11">Amino-acid biosynthesis; L-histidine biosynthesis; L-histidine from 5-phospho-alpha-D-ribose 1-diphosphate: step 7/9.</text>
</comment>
<sequence length="381" mass="42376">MRDRTSFLRPDLAQLAAYTPHPGGETPAIVDRLDTNESPLDLPTDIKSKLAWAYQEQIEANRYPDGSHQELKKAIAEYTTESANLNDSLNTDNISVGNGSDELIRSILIATCLGGNGSILVATPTFSMYAILAKTLGIPVVTIARDETDFSLDIAAAQQAIESTDNPPIKVVFVVHPNSPTGNVLADKELDWLKSLPENILVVVDEAYFEFSQTSIVGEIKQRNNWIILRTFSKAFRLAAHRVGYAIANPDIIRVLEKVRLPYNLPSFSQIAVSVVLQQRQLLLPLVQETIEERKRVYSVLQQNSHFQVWQSQANFLYLRLNNIDRNHQDSLLAKVTASLKAEGTLIRHTGGGLRITVGTPQESDRTLARLEKQVSLLINN</sequence>
<dbReference type="InterPro" id="IPR004839">
    <property type="entry name" value="Aminotransferase_I/II_large"/>
</dbReference>
<evidence type="ECO:0000256" key="1">
    <source>
        <dbReference type="ARBA" id="ARBA00001933"/>
    </source>
</evidence>
<evidence type="ECO:0000256" key="10">
    <source>
        <dbReference type="ARBA" id="ARBA00047481"/>
    </source>
</evidence>
<evidence type="ECO:0000256" key="5">
    <source>
        <dbReference type="ARBA" id="ARBA00022576"/>
    </source>
</evidence>
<evidence type="ECO:0000256" key="7">
    <source>
        <dbReference type="ARBA" id="ARBA00022679"/>
    </source>
</evidence>
<dbReference type="InterPro" id="IPR015421">
    <property type="entry name" value="PyrdxlP-dep_Trfase_major"/>
</dbReference>
<dbReference type="InterPro" id="IPR015422">
    <property type="entry name" value="PyrdxlP-dep_Trfase_small"/>
</dbReference>
<dbReference type="Gene3D" id="3.90.1150.10">
    <property type="entry name" value="Aspartate Aminotransferase, domain 1"/>
    <property type="match status" value="1"/>
</dbReference>
<dbReference type="Gene3D" id="3.40.640.10">
    <property type="entry name" value="Type I PLP-dependent aspartate aminotransferase-like (Major domain)"/>
    <property type="match status" value="1"/>
</dbReference>
<accession>A0A964FG82</accession>
<keyword evidence="14" id="KW-1185">Reference proteome</keyword>
<dbReference type="Pfam" id="PF00155">
    <property type="entry name" value="Aminotran_1_2"/>
    <property type="match status" value="1"/>
</dbReference>
<name>A0A964FG82_9CYAN</name>
<dbReference type="PANTHER" id="PTHR43643:SF6">
    <property type="entry name" value="HISTIDINOL-PHOSPHATE AMINOTRANSFERASE"/>
    <property type="match status" value="1"/>
</dbReference>
<evidence type="ECO:0000256" key="9">
    <source>
        <dbReference type="ARBA" id="ARBA00023102"/>
    </source>
</evidence>
<dbReference type="NCBIfam" id="NF002726">
    <property type="entry name" value="PRK02610.1"/>
    <property type="match status" value="1"/>
</dbReference>
<keyword evidence="9 11" id="KW-0368">Histidine biosynthesis</keyword>
<comment type="similarity">
    <text evidence="3 11">Belongs to the class-II pyridoxal-phosphate-dependent aminotransferase family. Histidinol-phosphate aminotransferase subfamily.</text>
</comment>